<keyword evidence="2" id="KW-0812">Transmembrane</keyword>
<dbReference type="EMBL" id="MFQZ01000001">
    <property type="protein sequence ID" value="OGH88737.1"/>
    <property type="molecule type" value="Genomic_DNA"/>
</dbReference>
<feature type="region of interest" description="Disordered" evidence="1">
    <location>
        <begin position="368"/>
        <end position="390"/>
    </location>
</feature>
<comment type="caution">
    <text evidence="3">The sequence shown here is derived from an EMBL/GenBank/DDBJ whole genome shotgun (WGS) entry which is preliminary data.</text>
</comment>
<feature type="transmembrane region" description="Helical" evidence="2">
    <location>
        <begin position="82"/>
        <end position="104"/>
    </location>
</feature>
<protein>
    <submittedName>
        <fullName evidence="3">Uncharacterized protein</fullName>
    </submittedName>
</protein>
<keyword evidence="2" id="KW-1133">Transmembrane helix</keyword>
<sequence>MLFFGKKNKITEPEINVPVETIPLEFLGGANPVVQYKDVPKTVERAVAPVLSVPEKRALDATTTVGAGGKRHLANLLTSRKFIFVGLGVLLVVFAAGASAYYLIPYFSKPPVVAVVPAPVVTAPEPLPVVVEPLPVVVAPMPEPEPAPVLTEVAMEFPSVLLADSADYDNDDITDAAEELFLTDVGVSDSDNDKYPDGHEIYHLYNPSGKAPVRIIDSGLVTEYANPVFGYKLYYPKNWAVASIDSNHRDVLFSTLTGENIEVRVFDLASGQTLSDWMAVNAPSERLDNLTDFTTAFKLNGKQRSDYLVYYFADGPRLYVLVYHTTDSNTVNYRIVAKMMARSFQLGTVKEDVLMTLPVEDEVTAGLTEPSVAPAPLGSDEVLPPEESSL</sequence>
<organism evidence="3 4">
    <name type="scientific">Candidatus Magasanikbacteria bacterium RIFOXYC2_FULL_42_28</name>
    <dbReference type="NCBI Taxonomy" id="1798704"/>
    <lineage>
        <taxon>Bacteria</taxon>
        <taxon>Candidatus Magasanikiibacteriota</taxon>
    </lineage>
</organism>
<gene>
    <name evidence="3" type="ORF">A3J93_01415</name>
</gene>
<dbReference type="Proteomes" id="UP000177907">
    <property type="component" value="Unassembled WGS sequence"/>
</dbReference>
<evidence type="ECO:0000313" key="3">
    <source>
        <dbReference type="EMBL" id="OGH88737.1"/>
    </source>
</evidence>
<proteinExistence type="predicted"/>
<evidence type="ECO:0000256" key="2">
    <source>
        <dbReference type="SAM" id="Phobius"/>
    </source>
</evidence>
<name>A0A1F6NXS5_9BACT</name>
<keyword evidence="2" id="KW-0472">Membrane</keyword>
<reference evidence="3 4" key="1">
    <citation type="journal article" date="2016" name="Nat. Commun.">
        <title>Thousands of microbial genomes shed light on interconnected biogeochemical processes in an aquifer system.</title>
        <authorList>
            <person name="Anantharaman K."/>
            <person name="Brown C.T."/>
            <person name="Hug L.A."/>
            <person name="Sharon I."/>
            <person name="Castelle C.J."/>
            <person name="Probst A.J."/>
            <person name="Thomas B.C."/>
            <person name="Singh A."/>
            <person name="Wilkins M.J."/>
            <person name="Karaoz U."/>
            <person name="Brodie E.L."/>
            <person name="Williams K.H."/>
            <person name="Hubbard S.S."/>
            <person name="Banfield J.F."/>
        </authorList>
    </citation>
    <scope>NUCLEOTIDE SEQUENCE [LARGE SCALE GENOMIC DNA]</scope>
</reference>
<dbReference type="AlphaFoldDB" id="A0A1F6NXS5"/>
<accession>A0A1F6NXS5</accession>
<evidence type="ECO:0000313" key="4">
    <source>
        <dbReference type="Proteomes" id="UP000177907"/>
    </source>
</evidence>
<evidence type="ECO:0000256" key="1">
    <source>
        <dbReference type="SAM" id="MobiDB-lite"/>
    </source>
</evidence>
<dbReference type="STRING" id="1798704.A3J93_01415"/>